<reference evidence="3" key="1">
    <citation type="journal article" date="2018" name="Nat. Microbiol.">
        <title>Leveraging single-cell genomics to expand the fungal tree of life.</title>
        <authorList>
            <person name="Ahrendt S.R."/>
            <person name="Quandt C.A."/>
            <person name="Ciobanu D."/>
            <person name="Clum A."/>
            <person name="Salamov A."/>
            <person name="Andreopoulos B."/>
            <person name="Cheng J.F."/>
            <person name="Woyke T."/>
            <person name="Pelin A."/>
            <person name="Henrissat B."/>
            <person name="Reynolds N.K."/>
            <person name="Benny G.L."/>
            <person name="Smith M.E."/>
            <person name="James T.Y."/>
            <person name="Grigoriev I.V."/>
        </authorList>
    </citation>
    <scope>NUCLEOTIDE SEQUENCE [LARGE SCALE GENOMIC DNA]</scope>
</reference>
<gene>
    <name evidence="2" type="ORF">BDK51DRAFT_33341</name>
</gene>
<sequence>MHFRHFGGAMQRSTLTCATAFYDVRDVPFYTRLESHLLRESTASRDPRERLERCGPLLERIERLGRRNREVKRAFWTSHDLYPHLLDALDSALAETARYTAPVPDTPAHLDPPDEPPGRNMPADPSPFLLRMLKLYGLRLRVRRPGLGRPAPIAAR</sequence>
<accession>A0A4V1IQ01</accession>
<dbReference type="EMBL" id="KZ999681">
    <property type="protein sequence ID" value="RKO84837.1"/>
    <property type="molecule type" value="Genomic_DNA"/>
</dbReference>
<feature type="non-terminal residue" evidence="2">
    <location>
        <position position="156"/>
    </location>
</feature>
<evidence type="ECO:0000313" key="3">
    <source>
        <dbReference type="Proteomes" id="UP000269721"/>
    </source>
</evidence>
<proteinExistence type="predicted"/>
<dbReference type="Proteomes" id="UP000269721">
    <property type="component" value="Unassembled WGS sequence"/>
</dbReference>
<dbReference type="AlphaFoldDB" id="A0A4V1IQ01"/>
<evidence type="ECO:0000313" key="2">
    <source>
        <dbReference type="EMBL" id="RKO84837.1"/>
    </source>
</evidence>
<organism evidence="2 3">
    <name type="scientific">Blyttiomyces helicus</name>
    <dbReference type="NCBI Taxonomy" id="388810"/>
    <lineage>
        <taxon>Eukaryota</taxon>
        <taxon>Fungi</taxon>
        <taxon>Fungi incertae sedis</taxon>
        <taxon>Chytridiomycota</taxon>
        <taxon>Chytridiomycota incertae sedis</taxon>
        <taxon>Chytridiomycetes</taxon>
        <taxon>Chytridiomycetes incertae sedis</taxon>
        <taxon>Blyttiomyces</taxon>
    </lineage>
</organism>
<evidence type="ECO:0000256" key="1">
    <source>
        <dbReference type="SAM" id="MobiDB-lite"/>
    </source>
</evidence>
<protein>
    <submittedName>
        <fullName evidence="2">Uncharacterized protein</fullName>
    </submittedName>
</protein>
<feature type="region of interest" description="Disordered" evidence="1">
    <location>
        <begin position="102"/>
        <end position="123"/>
    </location>
</feature>
<name>A0A4V1IQ01_9FUNG</name>
<keyword evidence="3" id="KW-1185">Reference proteome</keyword>